<dbReference type="GO" id="GO:0061599">
    <property type="term" value="F:molybdopterin molybdotransferase activity"/>
    <property type="evidence" value="ECO:0007669"/>
    <property type="project" value="UniProtKB-EC"/>
</dbReference>
<dbReference type="InterPro" id="IPR036688">
    <property type="entry name" value="MoeA_C_domain_IV_sf"/>
</dbReference>
<dbReference type="InterPro" id="IPR036135">
    <property type="entry name" value="MoeA_linker/N_sf"/>
</dbReference>
<evidence type="ECO:0000313" key="11">
    <source>
        <dbReference type="EMBL" id="SFV89370.1"/>
    </source>
</evidence>
<keyword evidence="7" id="KW-0460">Magnesium</keyword>
<dbReference type="GO" id="GO:0006777">
    <property type="term" value="P:Mo-molybdopterin cofactor biosynthetic process"/>
    <property type="evidence" value="ECO:0007669"/>
    <property type="project" value="UniProtKB-KW"/>
</dbReference>
<dbReference type="Pfam" id="PF00994">
    <property type="entry name" value="MoCF_biosynth"/>
    <property type="match status" value="1"/>
</dbReference>
<dbReference type="SUPFAM" id="SSF63882">
    <property type="entry name" value="MoeA N-terminal region -like"/>
    <property type="match status" value="1"/>
</dbReference>
<comment type="catalytic activity">
    <reaction evidence="9">
        <text>adenylyl-molybdopterin + molybdate = Mo-molybdopterin + AMP + H(+)</text>
        <dbReference type="Rhea" id="RHEA:35047"/>
        <dbReference type="ChEBI" id="CHEBI:15378"/>
        <dbReference type="ChEBI" id="CHEBI:36264"/>
        <dbReference type="ChEBI" id="CHEBI:62727"/>
        <dbReference type="ChEBI" id="CHEBI:71302"/>
        <dbReference type="ChEBI" id="CHEBI:456215"/>
        <dbReference type="EC" id="2.10.1.1"/>
    </reaction>
</comment>
<dbReference type="SUPFAM" id="SSF53218">
    <property type="entry name" value="Molybdenum cofactor biosynthesis proteins"/>
    <property type="match status" value="1"/>
</dbReference>
<dbReference type="Gene3D" id="3.40.980.10">
    <property type="entry name" value="MoaB/Mog-like domain"/>
    <property type="match status" value="1"/>
</dbReference>
<evidence type="ECO:0000256" key="1">
    <source>
        <dbReference type="ARBA" id="ARBA00001946"/>
    </source>
</evidence>
<dbReference type="Pfam" id="PF03454">
    <property type="entry name" value="MoeA_C"/>
    <property type="match status" value="1"/>
</dbReference>
<gene>
    <name evidence="11" type="ORF">MNB_SUP05-SYMBIONT-5-1080</name>
</gene>
<dbReference type="NCBIfam" id="NF045515">
    <property type="entry name" value="Glp_gephyrin"/>
    <property type="match status" value="1"/>
</dbReference>
<dbReference type="InterPro" id="IPR036425">
    <property type="entry name" value="MoaB/Mog-like_dom_sf"/>
</dbReference>
<dbReference type="NCBIfam" id="TIGR00177">
    <property type="entry name" value="molyb_syn"/>
    <property type="match status" value="1"/>
</dbReference>
<dbReference type="FunFam" id="3.40.980.10:FF:000004">
    <property type="entry name" value="Molybdopterin molybdenumtransferase"/>
    <property type="match status" value="1"/>
</dbReference>
<evidence type="ECO:0000259" key="10">
    <source>
        <dbReference type="SMART" id="SM00852"/>
    </source>
</evidence>
<evidence type="ECO:0000256" key="5">
    <source>
        <dbReference type="ARBA" id="ARBA00022679"/>
    </source>
</evidence>
<dbReference type="EMBL" id="FPHZ01000225">
    <property type="protein sequence ID" value="SFV89370.1"/>
    <property type="molecule type" value="Genomic_DNA"/>
</dbReference>
<dbReference type="Gene3D" id="2.170.190.11">
    <property type="entry name" value="Molybdopterin biosynthesis moea protein, domain 3"/>
    <property type="match status" value="1"/>
</dbReference>
<dbReference type="GO" id="GO:0005829">
    <property type="term" value="C:cytosol"/>
    <property type="evidence" value="ECO:0007669"/>
    <property type="project" value="TreeGrafter"/>
</dbReference>
<dbReference type="EC" id="2.10.1.1" evidence="3"/>
<dbReference type="InterPro" id="IPR008284">
    <property type="entry name" value="MoCF_biosynth_CS"/>
</dbReference>
<dbReference type="CDD" id="cd00887">
    <property type="entry name" value="MoeA"/>
    <property type="match status" value="1"/>
</dbReference>
<keyword evidence="6" id="KW-0479">Metal-binding</keyword>
<reference evidence="11" key="1">
    <citation type="submission" date="2016-10" db="EMBL/GenBank/DDBJ databases">
        <authorList>
            <person name="de Groot N.N."/>
        </authorList>
    </citation>
    <scope>NUCLEOTIDE SEQUENCE</scope>
</reference>
<evidence type="ECO:0000256" key="8">
    <source>
        <dbReference type="ARBA" id="ARBA00023150"/>
    </source>
</evidence>
<dbReference type="PROSITE" id="PS01079">
    <property type="entry name" value="MOCF_BIOSYNTHESIS_2"/>
    <property type="match status" value="1"/>
</dbReference>
<dbReference type="AlphaFoldDB" id="A0A1W1E623"/>
<dbReference type="Gene3D" id="3.90.105.10">
    <property type="entry name" value="Molybdopterin biosynthesis moea protein, domain 2"/>
    <property type="match status" value="1"/>
</dbReference>
<comment type="pathway">
    <text evidence="2">Cofactor biosynthesis; molybdopterin biosynthesis.</text>
</comment>
<evidence type="ECO:0000256" key="3">
    <source>
        <dbReference type="ARBA" id="ARBA00013269"/>
    </source>
</evidence>
<organism evidence="11">
    <name type="scientific">hydrothermal vent metagenome</name>
    <dbReference type="NCBI Taxonomy" id="652676"/>
    <lineage>
        <taxon>unclassified sequences</taxon>
        <taxon>metagenomes</taxon>
        <taxon>ecological metagenomes</taxon>
    </lineage>
</organism>
<evidence type="ECO:0000256" key="2">
    <source>
        <dbReference type="ARBA" id="ARBA00005046"/>
    </source>
</evidence>
<proteinExistence type="predicted"/>
<evidence type="ECO:0000256" key="9">
    <source>
        <dbReference type="ARBA" id="ARBA00047317"/>
    </source>
</evidence>
<dbReference type="PANTHER" id="PTHR10192:SF5">
    <property type="entry name" value="GEPHYRIN"/>
    <property type="match status" value="1"/>
</dbReference>
<evidence type="ECO:0000256" key="4">
    <source>
        <dbReference type="ARBA" id="ARBA00022505"/>
    </source>
</evidence>
<protein>
    <recommendedName>
        <fullName evidence="3">molybdopterin molybdotransferase</fullName>
        <ecNumber evidence="3">2.10.1.1</ecNumber>
    </recommendedName>
</protein>
<dbReference type="InterPro" id="IPR005110">
    <property type="entry name" value="MoeA_linker/N"/>
</dbReference>
<evidence type="ECO:0000256" key="6">
    <source>
        <dbReference type="ARBA" id="ARBA00022723"/>
    </source>
</evidence>
<dbReference type="InterPro" id="IPR038987">
    <property type="entry name" value="MoeA-like"/>
</dbReference>
<comment type="cofactor">
    <cofactor evidence="1">
        <name>Mg(2+)</name>
        <dbReference type="ChEBI" id="CHEBI:18420"/>
    </cofactor>
</comment>
<evidence type="ECO:0000256" key="7">
    <source>
        <dbReference type="ARBA" id="ARBA00022842"/>
    </source>
</evidence>
<dbReference type="SMART" id="SM00852">
    <property type="entry name" value="MoCF_biosynth"/>
    <property type="match status" value="1"/>
</dbReference>
<dbReference type="Pfam" id="PF03453">
    <property type="entry name" value="MoeA_N"/>
    <property type="match status" value="1"/>
</dbReference>
<dbReference type="PANTHER" id="PTHR10192">
    <property type="entry name" value="MOLYBDOPTERIN BIOSYNTHESIS PROTEIN"/>
    <property type="match status" value="1"/>
</dbReference>
<dbReference type="InterPro" id="IPR005111">
    <property type="entry name" value="MoeA_C_domain_IV"/>
</dbReference>
<dbReference type="SUPFAM" id="SSF63867">
    <property type="entry name" value="MoeA C-terminal domain-like"/>
    <property type="match status" value="1"/>
</dbReference>
<accession>A0A1W1E623</accession>
<keyword evidence="5" id="KW-0808">Transferase</keyword>
<keyword evidence="8" id="KW-0501">Molybdenum cofactor biosynthesis</keyword>
<dbReference type="InterPro" id="IPR001453">
    <property type="entry name" value="MoaB/Mog_dom"/>
</dbReference>
<name>A0A1W1E623_9ZZZZ</name>
<feature type="domain" description="MoaB/Mog" evidence="10">
    <location>
        <begin position="239"/>
        <end position="376"/>
    </location>
</feature>
<dbReference type="Gene3D" id="2.40.340.10">
    <property type="entry name" value="MoeA, C-terminal, domain IV"/>
    <property type="match status" value="1"/>
</dbReference>
<dbReference type="UniPathway" id="UPA00344"/>
<keyword evidence="4" id="KW-0500">Molybdenum</keyword>
<sequence>MDLKNSKINKICHFANYPYLSAREATHCKGLLKQLKKILIGFIMKKQQINYGCDAASPSLLSIDEALDTLISAVKVTDSTQLVPLDDALDCVLATNICSDISVPGFDNSAMDGYAIHLQEEQIDALGGFAFEITDRITAGSTGNTLLPGCAARIFTGAPIPKGANTVVMQEECELIDGDTKIEIYRPIALNENIRPLGNDIQLGDVILPQGKQLKPQDIALAASVGVGKLKVFKQIKVGVFFTGDELVEPGNTLKQGQIFNSNRYSLVAMLNKLGCKVINLGNIKDTLDATCSALERLKSECDLIVTTGGVSVGEEDHVKPAVEKLGKLDLWRIKVKPGKPLAFGHIDEAAFIGLPGNPVSAMVTFFLFVQPFIRKMQGISLYQNQSMQVQCDFDWHRARPRREFVRVRLNHSTVPASAELYPKQGSDVLSSMVWADGLIEVPEDSTFSQGKILNYYSLT</sequence>
<dbReference type="GO" id="GO:0046872">
    <property type="term" value="F:metal ion binding"/>
    <property type="evidence" value="ECO:0007669"/>
    <property type="project" value="UniProtKB-KW"/>
</dbReference>